<dbReference type="EMBL" id="JAQIZT010000010">
    <property type="protein sequence ID" value="KAJ6982634.1"/>
    <property type="molecule type" value="Genomic_DNA"/>
</dbReference>
<protein>
    <submittedName>
        <fullName evidence="1">Uncharacterized protein</fullName>
    </submittedName>
</protein>
<dbReference type="InterPro" id="IPR004127">
    <property type="entry name" value="Prefoldin_subunit_alpha"/>
</dbReference>
<name>A0AAD6MCP8_9ROSI</name>
<dbReference type="GO" id="GO:0003712">
    <property type="term" value="F:transcription coregulator activity"/>
    <property type="evidence" value="ECO:0007669"/>
    <property type="project" value="TreeGrafter"/>
</dbReference>
<accession>A0AAD6MCP8</accession>
<evidence type="ECO:0000313" key="1">
    <source>
        <dbReference type="EMBL" id="KAJ6982634.1"/>
    </source>
</evidence>
<dbReference type="Proteomes" id="UP001164929">
    <property type="component" value="Chromosome 10"/>
</dbReference>
<dbReference type="Pfam" id="PF02996">
    <property type="entry name" value="Prefoldin"/>
    <property type="match status" value="1"/>
</dbReference>
<dbReference type="GO" id="GO:0045944">
    <property type="term" value="P:positive regulation of transcription by RNA polymerase II"/>
    <property type="evidence" value="ECO:0007669"/>
    <property type="project" value="TreeGrafter"/>
</dbReference>
<dbReference type="Gene3D" id="1.10.287.370">
    <property type="match status" value="1"/>
</dbReference>
<dbReference type="GO" id="GO:0009409">
    <property type="term" value="P:response to cold"/>
    <property type="evidence" value="ECO:0007669"/>
    <property type="project" value="UniProtKB-ARBA"/>
</dbReference>
<proteinExistence type="predicted"/>
<sequence>MSFITLNHGVSFIFGWTGYPSVDKQGMPFVNIKEGKKTRVIITSQISSSRYPYFRCCTWIGLKKLYNLCFPVAAVVRGIMMDSNIQEKVHKVEEFFDGHLKPQLVRAIAERDKVFEQQKMLFVKEHRELREEQRTMVNLGSVLYMQVDVPDTHRIFVDVGLGFHVEFTWQKVGACQIILLFEHFAWPRLQLIGINPDEPLGGDAGIGLCFIVI</sequence>
<dbReference type="InterPro" id="IPR009053">
    <property type="entry name" value="Prefoldin"/>
</dbReference>
<dbReference type="GO" id="GO:0006457">
    <property type="term" value="P:protein folding"/>
    <property type="evidence" value="ECO:0007669"/>
    <property type="project" value="UniProtKB-ARBA"/>
</dbReference>
<reference evidence="1" key="1">
    <citation type="journal article" date="2023" name="Mol. Ecol. Resour.">
        <title>Chromosome-level genome assembly of a triploid poplar Populus alba 'Berolinensis'.</title>
        <authorList>
            <person name="Chen S."/>
            <person name="Yu Y."/>
            <person name="Wang X."/>
            <person name="Wang S."/>
            <person name="Zhang T."/>
            <person name="Zhou Y."/>
            <person name="He R."/>
            <person name="Meng N."/>
            <person name="Wang Y."/>
            <person name="Liu W."/>
            <person name="Liu Z."/>
            <person name="Liu J."/>
            <person name="Guo Q."/>
            <person name="Huang H."/>
            <person name="Sederoff R.R."/>
            <person name="Wang G."/>
            <person name="Qu G."/>
            <person name="Chen S."/>
        </authorList>
    </citation>
    <scope>NUCLEOTIDE SEQUENCE</scope>
    <source>
        <strain evidence="1">SC-2020</strain>
    </source>
</reference>
<gene>
    <name evidence="1" type="ORF">NC653_025672</name>
</gene>
<evidence type="ECO:0000313" key="2">
    <source>
        <dbReference type="Proteomes" id="UP001164929"/>
    </source>
</evidence>
<dbReference type="SUPFAM" id="SSF46579">
    <property type="entry name" value="Prefoldin"/>
    <property type="match status" value="1"/>
</dbReference>
<organism evidence="1 2">
    <name type="scientific">Populus alba x Populus x berolinensis</name>
    <dbReference type="NCBI Taxonomy" id="444605"/>
    <lineage>
        <taxon>Eukaryota</taxon>
        <taxon>Viridiplantae</taxon>
        <taxon>Streptophyta</taxon>
        <taxon>Embryophyta</taxon>
        <taxon>Tracheophyta</taxon>
        <taxon>Spermatophyta</taxon>
        <taxon>Magnoliopsida</taxon>
        <taxon>eudicotyledons</taxon>
        <taxon>Gunneridae</taxon>
        <taxon>Pentapetalae</taxon>
        <taxon>rosids</taxon>
        <taxon>fabids</taxon>
        <taxon>Malpighiales</taxon>
        <taxon>Salicaceae</taxon>
        <taxon>Saliceae</taxon>
        <taxon>Populus</taxon>
    </lineage>
</organism>
<keyword evidence="2" id="KW-1185">Reference proteome</keyword>
<comment type="caution">
    <text evidence="1">The sequence shown here is derived from an EMBL/GenBank/DDBJ whole genome shotgun (WGS) entry which is preliminary data.</text>
</comment>
<dbReference type="AlphaFoldDB" id="A0AAD6MCP8"/>
<dbReference type="PANTHER" id="PTHR13345">
    <property type="entry name" value="MEDIATOR OF RNA POLYMERASE II TRANSCRIPTION SUBUNIT 10"/>
    <property type="match status" value="1"/>
</dbReference>
<dbReference type="GO" id="GO:0016592">
    <property type="term" value="C:mediator complex"/>
    <property type="evidence" value="ECO:0007669"/>
    <property type="project" value="TreeGrafter"/>
</dbReference>
<dbReference type="PANTHER" id="PTHR13345:SF9">
    <property type="entry name" value="PROTEIN UXT"/>
    <property type="match status" value="1"/>
</dbReference>